<sequence>MNYIKCKNLIFIHEIYSSMFTMYKKHFMSDSMSVSVSCIIMQFYLFYFPFSYSRVTSRCLLLITALRWLIEK</sequence>
<keyword evidence="1" id="KW-0812">Transmembrane</keyword>
<keyword evidence="1" id="KW-1133">Transmembrane helix</keyword>
<feature type="transmembrane region" description="Helical" evidence="1">
    <location>
        <begin position="27"/>
        <end position="46"/>
    </location>
</feature>
<dbReference type="AlphaFoldDB" id="A0A0E9XZ66"/>
<evidence type="ECO:0000256" key="1">
    <source>
        <dbReference type="SAM" id="Phobius"/>
    </source>
</evidence>
<reference evidence="2" key="2">
    <citation type="journal article" date="2015" name="Fish Shellfish Immunol.">
        <title>Early steps in the European eel (Anguilla anguilla)-Vibrio vulnificus interaction in the gills: Role of the RtxA13 toxin.</title>
        <authorList>
            <person name="Callol A."/>
            <person name="Pajuelo D."/>
            <person name="Ebbesson L."/>
            <person name="Teles M."/>
            <person name="MacKenzie S."/>
            <person name="Amaro C."/>
        </authorList>
    </citation>
    <scope>NUCLEOTIDE SEQUENCE</scope>
</reference>
<proteinExistence type="predicted"/>
<accession>A0A0E9XZ66</accession>
<keyword evidence="1" id="KW-0472">Membrane</keyword>
<evidence type="ECO:0000313" key="2">
    <source>
        <dbReference type="EMBL" id="JAI08023.1"/>
    </source>
</evidence>
<name>A0A0E9XZ66_ANGAN</name>
<reference evidence="2" key="1">
    <citation type="submission" date="2014-11" db="EMBL/GenBank/DDBJ databases">
        <authorList>
            <person name="Amaro Gonzalez C."/>
        </authorList>
    </citation>
    <scope>NUCLEOTIDE SEQUENCE</scope>
</reference>
<protein>
    <submittedName>
        <fullName evidence="2">Uncharacterized protein</fullName>
    </submittedName>
</protein>
<dbReference type="EMBL" id="GBXM01000555">
    <property type="protein sequence ID" value="JAI08023.1"/>
    <property type="molecule type" value="Transcribed_RNA"/>
</dbReference>
<organism evidence="2">
    <name type="scientific">Anguilla anguilla</name>
    <name type="common">European freshwater eel</name>
    <name type="synonym">Muraena anguilla</name>
    <dbReference type="NCBI Taxonomy" id="7936"/>
    <lineage>
        <taxon>Eukaryota</taxon>
        <taxon>Metazoa</taxon>
        <taxon>Chordata</taxon>
        <taxon>Craniata</taxon>
        <taxon>Vertebrata</taxon>
        <taxon>Euteleostomi</taxon>
        <taxon>Actinopterygii</taxon>
        <taxon>Neopterygii</taxon>
        <taxon>Teleostei</taxon>
        <taxon>Anguilliformes</taxon>
        <taxon>Anguillidae</taxon>
        <taxon>Anguilla</taxon>
    </lineage>
</organism>